<dbReference type="SUPFAM" id="SSF47336">
    <property type="entry name" value="ACP-like"/>
    <property type="match status" value="1"/>
</dbReference>
<accession>A0A8A4TLX2</accession>
<dbReference type="PROSITE" id="PS00012">
    <property type="entry name" value="PHOSPHOPANTETHEINE"/>
    <property type="match status" value="1"/>
</dbReference>
<dbReference type="RefSeq" id="WP_237379510.1">
    <property type="nucleotide sequence ID" value="NZ_CP071793.1"/>
</dbReference>
<gene>
    <name evidence="4" type="ORF">J3U87_30215</name>
</gene>
<keyword evidence="1" id="KW-0596">Phosphopantetheine</keyword>
<evidence type="ECO:0000313" key="5">
    <source>
        <dbReference type="Proteomes" id="UP000663929"/>
    </source>
</evidence>
<dbReference type="Proteomes" id="UP000663929">
    <property type="component" value="Chromosome"/>
</dbReference>
<dbReference type="Pfam" id="PF00550">
    <property type="entry name" value="PP-binding"/>
    <property type="match status" value="1"/>
</dbReference>
<evidence type="ECO:0000313" key="4">
    <source>
        <dbReference type="EMBL" id="QTD49878.1"/>
    </source>
</evidence>
<keyword evidence="5" id="KW-1185">Reference proteome</keyword>
<organism evidence="4 5">
    <name type="scientific">Sulfidibacter corallicola</name>
    <dbReference type="NCBI Taxonomy" id="2818388"/>
    <lineage>
        <taxon>Bacteria</taxon>
        <taxon>Pseudomonadati</taxon>
        <taxon>Acidobacteriota</taxon>
        <taxon>Holophagae</taxon>
        <taxon>Acanthopleuribacterales</taxon>
        <taxon>Acanthopleuribacteraceae</taxon>
        <taxon>Sulfidibacter</taxon>
    </lineage>
</organism>
<reference evidence="4" key="1">
    <citation type="submission" date="2021-03" db="EMBL/GenBank/DDBJ databases">
        <title>Acanthopleuribacteraceae sp. M133.</title>
        <authorList>
            <person name="Wang G."/>
        </authorList>
    </citation>
    <scope>NUCLEOTIDE SEQUENCE</scope>
    <source>
        <strain evidence="4">M133</strain>
    </source>
</reference>
<dbReference type="KEGG" id="scor:J3U87_30215"/>
<protein>
    <submittedName>
        <fullName evidence="4">Acyl carrier protein</fullName>
    </submittedName>
</protein>
<feature type="domain" description="Carrier" evidence="3">
    <location>
        <begin position="3"/>
        <end position="77"/>
    </location>
</feature>
<dbReference type="InterPro" id="IPR006162">
    <property type="entry name" value="Ppantetheine_attach_site"/>
</dbReference>
<dbReference type="EMBL" id="CP071793">
    <property type="protein sequence ID" value="QTD49878.1"/>
    <property type="molecule type" value="Genomic_DNA"/>
</dbReference>
<dbReference type="AlphaFoldDB" id="A0A8A4TLX2"/>
<name>A0A8A4TLX2_SULCO</name>
<evidence type="ECO:0000256" key="2">
    <source>
        <dbReference type="ARBA" id="ARBA00022553"/>
    </source>
</evidence>
<evidence type="ECO:0000259" key="3">
    <source>
        <dbReference type="PROSITE" id="PS50075"/>
    </source>
</evidence>
<dbReference type="PROSITE" id="PS50075">
    <property type="entry name" value="CARRIER"/>
    <property type="match status" value="1"/>
</dbReference>
<dbReference type="Gene3D" id="1.10.1200.10">
    <property type="entry name" value="ACP-like"/>
    <property type="match status" value="1"/>
</dbReference>
<sequence>MSDLTFESFKKIVAEQLGVDGARLSEQSHLTDDLGADSIAMVNIVAEVEALLDTEFDDLPFEDIETLGQAYQLVKAQ</sequence>
<dbReference type="InterPro" id="IPR009081">
    <property type="entry name" value="PP-bd_ACP"/>
</dbReference>
<evidence type="ECO:0000256" key="1">
    <source>
        <dbReference type="ARBA" id="ARBA00022450"/>
    </source>
</evidence>
<dbReference type="InterPro" id="IPR036736">
    <property type="entry name" value="ACP-like_sf"/>
</dbReference>
<keyword evidence="2" id="KW-0597">Phosphoprotein</keyword>
<proteinExistence type="predicted"/>